<dbReference type="EMBL" id="JACYCC010000036">
    <property type="protein sequence ID" value="KAF8680995.1"/>
    <property type="molecule type" value="Genomic_DNA"/>
</dbReference>
<name>A0A8H7H917_9AGAM</name>
<proteinExistence type="predicted"/>
<evidence type="ECO:0000313" key="2">
    <source>
        <dbReference type="Proteomes" id="UP000650582"/>
    </source>
</evidence>
<organism evidence="1 2">
    <name type="scientific">Rhizoctonia solani</name>
    <dbReference type="NCBI Taxonomy" id="456999"/>
    <lineage>
        <taxon>Eukaryota</taxon>
        <taxon>Fungi</taxon>
        <taxon>Dikarya</taxon>
        <taxon>Basidiomycota</taxon>
        <taxon>Agaricomycotina</taxon>
        <taxon>Agaricomycetes</taxon>
        <taxon>Cantharellales</taxon>
        <taxon>Ceratobasidiaceae</taxon>
        <taxon>Rhizoctonia</taxon>
    </lineage>
</organism>
<protein>
    <submittedName>
        <fullName evidence="1">Uncharacterized protein</fullName>
    </submittedName>
</protein>
<sequence>MWTFCDLTGACSESREDRFMPCRLASDPHRLASYTPSAAARLCVSFLSHQPSCRSRELVWAARPRSTLAASQPRGFPNLTGLGLVADADERTEDKSLFSPGLSRVLQSGVLPPGRSRGLSS</sequence>
<comment type="caution">
    <text evidence="1">The sequence shown here is derived from an EMBL/GenBank/DDBJ whole genome shotgun (WGS) entry which is preliminary data.</text>
</comment>
<evidence type="ECO:0000313" key="1">
    <source>
        <dbReference type="EMBL" id="KAF8680995.1"/>
    </source>
</evidence>
<gene>
    <name evidence="1" type="ORF">RHS04_03639</name>
</gene>
<reference evidence="1" key="1">
    <citation type="submission" date="2020-09" db="EMBL/GenBank/DDBJ databases">
        <title>Comparative genome analyses of four rice-infecting Rhizoctonia solani isolates reveal extensive enrichment of homogalacturonan modification genes.</title>
        <authorList>
            <person name="Lee D.-Y."/>
            <person name="Jeon J."/>
            <person name="Kim K.-T."/>
            <person name="Cheong K."/>
            <person name="Song H."/>
            <person name="Choi G."/>
            <person name="Ko J."/>
            <person name="Opiyo S.O."/>
            <person name="Zuo S."/>
            <person name="Madhav S."/>
            <person name="Lee Y.-H."/>
            <person name="Wang G.-L."/>
        </authorList>
    </citation>
    <scope>NUCLEOTIDE SEQUENCE</scope>
    <source>
        <strain evidence="1">AG1-IA YN-7</strain>
    </source>
</reference>
<dbReference type="Proteomes" id="UP000650582">
    <property type="component" value="Unassembled WGS sequence"/>
</dbReference>
<accession>A0A8H7H917</accession>
<dbReference type="AlphaFoldDB" id="A0A8H7H917"/>